<dbReference type="InParanoid" id="A0A146G3R8"/>
<dbReference type="Pfam" id="PF01370">
    <property type="entry name" value="Epimerase"/>
    <property type="match status" value="1"/>
</dbReference>
<keyword evidence="4" id="KW-1185">Reference proteome</keyword>
<dbReference type="Gene3D" id="3.40.50.720">
    <property type="entry name" value="NAD(P)-binding Rossmann-like Domain"/>
    <property type="match status" value="1"/>
</dbReference>
<dbReference type="PANTHER" id="PTHR43245:SF58">
    <property type="entry name" value="BLL5923 PROTEIN"/>
    <property type="match status" value="1"/>
</dbReference>
<dbReference type="SUPFAM" id="SSF51735">
    <property type="entry name" value="NAD(P)-binding Rossmann-fold domains"/>
    <property type="match status" value="1"/>
</dbReference>
<dbReference type="OrthoDB" id="9811743at2"/>
<reference evidence="4" key="1">
    <citation type="journal article" date="2017" name="Genome Announc.">
        <title>Draft Genome Sequence of Terrimicrobium sacchariphilum NM-5T, a Facultative Anaerobic Soil Bacterium of the Class Spartobacteria.</title>
        <authorList>
            <person name="Qiu Y.L."/>
            <person name="Tourlousse D.M."/>
            <person name="Matsuura N."/>
            <person name="Ohashi A."/>
            <person name="Sekiguchi Y."/>
        </authorList>
    </citation>
    <scope>NUCLEOTIDE SEQUENCE [LARGE SCALE GENOMIC DNA]</scope>
    <source>
        <strain evidence="4">NM-5</strain>
    </source>
</reference>
<organism evidence="3 4">
    <name type="scientific">Terrimicrobium sacchariphilum</name>
    <dbReference type="NCBI Taxonomy" id="690879"/>
    <lineage>
        <taxon>Bacteria</taxon>
        <taxon>Pseudomonadati</taxon>
        <taxon>Verrucomicrobiota</taxon>
        <taxon>Terrimicrobiia</taxon>
        <taxon>Terrimicrobiales</taxon>
        <taxon>Terrimicrobiaceae</taxon>
        <taxon>Terrimicrobium</taxon>
    </lineage>
</organism>
<dbReference type="InterPro" id="IPR001509">
    <property type="entry name" value="Epimerase_deHydtase"/>
</dbReference>
<dbReference type="AlphaFoldDB" id="A0A146G3R8"/>
<protein>
    <submittedName>
        <fullName evidence="3">Nucleoside-diphosphate-sugar epimerase</fullName>
    </submittedName>
</protein>
<accession>A0A146G3R8</accession>
<proteinExistence type="predicted"/>
<dbReference type="PANTHER" id="PTHR43245">
    <property type="entry name" value="BIFUNCTIONAL POLYMYXIN RESISTANCE PROTEIN ARNA"/>
    <property type="match status" value="1"/>
</dbReference>
<feature type="compositionally biased region" description="Low complexity" evidence="1">
    <location>
        <begin position="113"/>
        <end position="122"/>
    </location>
</feature>
<feature type="domain" description="NAD-dependent epimerase/dehydratase" evidence="2">
    <location>
        <begin position="4"/>
        <end position="212"/>
    </location>
</feature>
<sequence>MNLLLTGATGFVGRNALLRALPGYGTVFAPVRSEAKLRSQLSGEGVAGENVVALGADPATWGGAMPDHAILGAGVLFARDRQEYFETNVDWKLRVIEALPETCRIVVLSSQSAGGPTPAGRAARGEDDADSPITWYGESKLAMERAIRERFPHRPIIILRPPMILGPRDQATLPLFKMGEGLVRLKPAWHTKSYSFIAVQDLVEAIFLALAAGSLPDRSLYVAAPEPITDWQLIASAVLPGKVGLTLPVPQPAVRLLSAVVDAVPALRAQTPSLTRDRAREIWPPRWVVDGGRFARWSGWSAKRGLVETMRETADFYRRTGQL</sequence>
<dbReference type="InterPro" id="IPR036291">
    <property type="entry name" value="NAD(P)-bd_dom_sf"/>
</dbReference>
<comment type="caution">
    <text evidence="3">The sequence shown here is derived from an EMBL/GenBank/DDBJ whole genome shotgun (WGS) entry which is preliminary data.</text>
</comment>
<evidence type="ECO:0000313" key="4">
    <source>
        <dbReference type="Proteomes" id="UP000076023"/>
    </source>
</evidence>
<dbReference type="EMBL" id="BDCO01000002">
    <property type="protein sequence ID" value="GAT32092.1"/>
    <property type="molecule type" value="Genomic_DNA"/>
</dbReference>
<evidence type="ECO:0000313" key="3">
    <source>
        <dbReference type="EMBL" id="GAT32092.1"/>
    </source>
</evidence>
<feature type="region of interest" description="Disordered" evidence="1">
    <location>
        <begin position="111"/>
        <end position="130"/>
    </location>
</feature>
<dbReference type="Proteomes" id="UP000076023">
    <property type="component" value="Unassembled WGS sequence"/>
</dbReference>
<evidence type="ECO:0000256" key="1">
    <source>
        <dbReference type="SAM" id="MobiDB-lite"/>
    </source>
</evidence>
<dbReference type="InterPro" id="IPR050177">
    <property type="entry name" value="Lipid_A_modif_metabolic_enz"/>
</dbReference>
<evidence type="ECO:0000259" key="2">
    <source>
        <dbReference type="Pfam" id="PF01370"/>
    </source>
</evidence>
<gene>
    <name evidence="3" type="ORF">TSACC_2489</name>
</gene>
<dbReference type="STRING" id="690879.TSACC_2489"/>
<name>A0A146G3R8_TERSA</name>
<dbReference type="RefSeq" id="WP_075077944.1">
    <property type="nucleotide sequence ID" value="NZ_BDCO01000002.1"/>
</dbReference>